<evidence type="ECO:0000313" key="1">
    <source>
        <dbReference type="EMBL" id="PWR75214.1"/>
    </source>
</evidence>
<dbReference type="AlphaFoldDB" id="A0A2V2N552"/>
<reference evidence="1 2" key="1">
    <citation type="submission" date="2018-05" db="EMBL/GenBank/DDBJ databases">
        <title>Draft genome of Methanospirillum stamsii Pt1.</title>
        <authorList>
            <person name="Dueholm M.S."/>
            <person name="Nielsen P.H."/>
            <person name="Bakmann L.F."/>
            <person name="Otzen D.E."/>
        </authorList>
    </citation>
    <scope>NUCLEOTIDE SEQUENCE [LARGE SCALE GENOMIC DNA]</scope>
    <source>
        <strain evidence="1 2">Pt1</strain>
    </source>
</reference>
<evidence type="ECO:0000313" key="2">
    <source>
        <dbReference type="Proteomes" id="UP000245934"/>
    </source>
</evidence>
<dbReference type="InterPro" id="IPR036390">
    <property type="entry name" value="WH_DNA-bd_sf"/>
</dbReference>
<dbReference type="SUPFAM" id="SSF46785">
    <property type="entry name" value="Winged helix' DNA-binding domain"/>
    <property type="match status" value="1"/>
</dbReference>
<organism evidence="1 2">
    <name type="scientific">Methanospirillum stamsii</name>
    <dbReference type="NCBI Taxonomy" id="1277351"/>
    <lineage>
        <taxon>Archaea</taxon>
        <taxon>Methanobacteriati</taxon>
        <taxon>Methanobacteriota</taxon>
        <taxon>Stenosarchaea group</taxon>
        <taxon>Methanomicrobia</taxon>
        <taxon>Methanomicrobiales</taxon>
        <taxon>Methanospirillaceae</taxon>
        <taxon>Methanospirillum</taxon>
    </lineage>
</organism>
<gene>
    <name evidence="1" type="ORF">DLD82_05325</name>
</gene>
<dbReference type="GeneID" id="97610874"/>
<keyword evidence="2" id="KW-1185">Reference proteome</keyword>
<sequence length="130" mass="15139">MSNRRFLRFSDRDEEIANLFFEIGIGKNSSKVLALLIRELDFSSRDMERICDLRQPEVSIALKDLITRGWVKIVRHVIENKGRPVSIYHLGKTLDEILDDIKGMIIGDSGRKIIDIERIRDLLKTEQQMI</sequence>
<comment type="caution">
    <text evidence="1">The sequence shown here is derived from an EMBL/GenBank/DDBJ whole genome shotgun (WGS) entry which is preliminary data.</text>
</comment>
<dbReference type="OrthoDB" id="55633at2157"/>
<dbReference type="EMBL" id="QGMZ01000011">
    <property type="protein sequence ID" value="PWR75214.1"/>
    <property type="molecule type" value="Genomic_DNA"/>
</dbReference>
<protein>
    <recommendedName>
        <fullName evidence="3">ArsR family transcriptional regulator</fullName>
    </recommendedName>
</protein>
<dbReference type="Proteomes" id="UP000245934">
    <property type="component" value="Unassembled WGS sequence"/>
</dbReference>
<name>A0A2V2N552_9EURY</name>
<evidence type="ECO:0008006" key="3">
    <source>
        <dbReference type="Google" id="ProtNLM"/>
    </source>
</evidence>
<accession>A0A2V2N552</accession>
<dbReference type="RefSeq" id="WP_109940187.1">
    <property type="nucleotide sequence ID" value="NZ_CP176366.1"/>
</dbReference>
<proteinExistence type="predicted"/>